<name>A0A916U897_9ACTN</name>
<keyword evidence="1" id="KW-0472">Membrane</keyword>
<organism evidence="2 3">
    <name type="scientific">Hoyosella rhizosphaerae</name>
    <dbReference type="NCBI Taxonomy" id="1755582"/>
    <lineage>
        <taxon>Bacteria</taxon>
        <taxon>Bacillati</taxon>
        <taxon>Actinomycetota</taxon>
        <taxon>Actinomycetes</taxon>
        <taxon>Mycobacteriales</taxon>
        <taxon>Hoyosellaceae</taxon>
        <taxon>Hoyosella</taxon>
    </lineage>
</organism>
<keyword evidence="3" id="KW-1185">Reference proteome</keyword>
<evidence type="ECO:0000313" key="2">
    <source>
        <dbReference type="EMBL" id="GGC61668.1"/>
    </source>
</evidence>
<feature type="transmembrane region" description="Helical" evidence="1">
    <location>
        <begin position="6"/>
        <end position="27"/>
    </location>
</feature>
<sequence>MHAFMAILWAVAITLIAVNTALALRLDASVRKVQQHARGTAFNELQKAAIPFVGIGLSVAYLANWIFNGTEQFRSVTTTVLLSGIVFGVAASAAMDLLARVPRRHRWVRLVGAMAGATALCVGGPVAGALTH</sequence>
<keyword evidence="1" id="KW-1133">Transmembrane helix</keyword>
<feature type="transmembrane region" description="Helical" evidence="1">
    <location>
        <begin position="48"/>
        <end position="67"/>
    </location>
</feature>
<accession>A0A916U897</accession>
<proteinExistence type="predicted"/>
<protein>
    <submittedName>
        <fullName evidence="2">Uncharacterized protein</fullName>
    </submittedName>
</protein>
<evidence type="ECO:0000256" key="1">
    <source>
        <dbReference type="SAM" id="Phobius"/>
    </source>
</evidence>
<feature type="transmembrane region" description="Helical" evidence="1">
    <location>
        <begin position="79"/>
        <end position="98"/>
    </location>
</feature>
<feature type="transmembrane region" description="Helical" evidence="1">
    <location>
        <begin position="110"/>
        <end position="130"/>
    </location>
</feature>
<comment type="caution">
    <text evidence="2">The sequence shown here is derived from an EMBL/GenBank/DDBJ whole genome shotgun (WGS) entry which is preliminary data.</text>
</comment>
<reference evidence="2" key="2">
    <citation type="submission" date="2020-09" db="EMBL/GenBank/DDBJ databases">
        <authorList>
            <person name="Sun Q."/>
            <person name="Zhou Y."/>
        </authorList>
    </citation>
    <scope>NUCLEOTIDE SEQUENCE</scope>
    <source>
        <strain evidence="2">CGMCC 1.15478</strain>
    </source>
</reference>
<dbReference type="AlphaFoldDB" id="A0A916U897"/>
<dbReference type="Proteomes" id="UP000641514">
    <property type="component" value="Unassembled WGS sequence"/>
</dbReference>
<gene>
    <name evidence="2" type="ORF">GCM10011410_12680</name>
</gene>
<dbReference type="EMBL" id="BMJH01000001">
    <property type="protein sequence ID" value="GGC61668.1"/>
    <property type="molecule type" value="Genomic_DNA"/>
</dbReference>
<reference evidence="2" key="1">
    <citation type="journal article" date="2014" name="Int. J. Syst. Evol. Microbiol.">
        <title>Complete genome sequence of Corynebacterium casei LMG S-19264T (=DSM 44701T), isolated from a smear-ripened cheese.</title>
        <authorList>
            <consortium name="US DOE Joint Genome Institute (JGI-PGF)"/>
            <person name="Walter F."/>
            <person name="Albersmeier A."/>
            <person name="Kalinowski J."/>
            <person name="Ruckert C."/>
        </authorList>
    </citation>
    <scope>NUCLEOTIDE SEQUENCE</scope>
    <source>
        <strain evidence="2">CGMCC 1.15478</strain>
    </source>
</reference>
<evidence type="ECO:0000313" key="3">
    <source>
        <dbReference type="Proteomes" id="UP000641514"/>
    </source>
</evidence>
<keyword evidence="1" id="KW-0812">Transmembrane</keyword>